<evidence type="ECO:0000313" key="10">
    <source>
        <dbReference type="Proteomes" id="UP000244932"/>
    </source>
</evidence>
<keyword evidence="10" id="KW-1185">Reference proteome</keyword>
<dbReference type="InterPro" id="IPR011606">
    <property type="entry name" value="Brnchd-chn_aa_trnsp_permease"/>
</dbReference>
<dbReference type="GO" id="GO:1903785">
    <property type="term" value="P:L-valine transmembrane transport"/>
    <property type="evidence" value="ECO:0007669"/>
    <property type="project" value="TreeGrafter"/>
</dbReference>
<evidence type="ECO:0000256" key="1">
    <source>
        <dbReference type="ARBA" id="ARBA00004651"/>
    </source>
</evidence>
<feature type="transmembrane region" description="Helical" evidence="8">
    <location>
        <begin position="72"/>
        <end position="94"/>
    </location>
</feature>
<gene>
    <name evidence="9" type="primary">ygaZ</name>
    <name evidence="9" type="ORF">POI8812_01088</name>
</gene>
<feature type="transmembrane region" description="Helical" evidence="8">
    <location>
        <begin position="135"/>
        <end position="155"/>
    </location>
</feature>
<feature type="transmembrane region" description="Helical" evidence="8">
    <location>
        <begin position="191"/>
        <end position="207"/>
    </location>
</feature>
<dbReference type="OrthoDB" id="3579489at2"/>
<evidence type="ECO:0000256" key="3">
    <source>
        <dbReference type="ARBA" id="ARBA00022448"/>
    </source>
</evidence>
<evidence type="ECO:0000256" key="8">
    <source>
        <dbReference type="SAM" id="Phobius"/>
    </source>
</evidence>
<evidence type="ECO:0000256" key="7">
    <source>
        <dbReference type="ARBA" id="ARBA00023136"/>
    </source>
</evidence>
<keyword evidence="3" id="KW-0813">Transport</keyword>
<dbReference type="PANTHER" id="PTHR34979">
    <property type="entry name" value="INNER MEMBRANE PROTEIN YGAZ"/>
    <property type="match status" value="1"/>
</dbReference>
<feature type="transmembrane region" description="Helical" evidence="8">
    <location>
        <begin position="20"/>
        <end position="40"/>
    </location>
</feature>
<dbReference type="AlphaFoldDB" id="A0A2R8A9I1"/>
<comment type="similarity">
    <text evidence="2">Belongs to the AzlC family.</text>
</comment>
<dbReference type="EMBL" id="OMKW01000002">
    <property type="protein sequence ID" value="SPF28785.1"/>
    <property type="molecule type" value="Genomic_DNA"/>
</dbReference>
<keyword evidence="5 8" id="KW-0812">Transmembrane</keyword>
<comment type="subcellular location">
    <subcellularLocation>
        <location evidence="1">Cell membrane</location>
        <topology evidence="1">Multi-pass membrane protein</topology>
    </subcellularLocation>
</comment>
<reference evidence="9 10" key="1">
    <citation type="submission" date="2018-03" db="EMBL/GenBank/DDBJ databases">
        <authorList>
            <person name="Keele B.F."/>
        </authorList>
    </citation>
    <scope>NUCLEOTIDE SEQUENCE [LARGE SCALE GENOMIC DNA]</scope>
    <source>
        <strain evidence="9 10">CeCT 8812</strain>
    </source>
</reference>
<evidence type="ECO:0000256" key="4">
    <source>
        <dbReference type="ARBA" id="ARBA00022475"/>
    </source>
</evidence>
<evidence type="ECO:0000256" key="6">
    <source>
        <dbReference type="ARBA" id="ARBA00022989"/>
    </source>
</evidence>
<dbReference type="Pfam" id="PF03591">
    <property type="entry name" value="AzlC"/>
    <property type="match status" value="1"/>
</dbReference>
<accession>A0A2R8A9I1</accession>
<dbReference type="PANTHER" id="PTHR34979:SF1">
    <property type="entry name" value="INNER MEMBRANE PROTEIN YGAZ"/>
    <property type="match status" value="1"/>
</dbReference>
<sequence length="240" mass="25518">MSQKSPSTAFTDGVKEALPFVFLVVPFALLFGVVATEAGLNLVETMGMTVLVIAGAAQFTAVALWVENAPTLIVILTALAVNLRMALYSAAMAVHYGKAPIWKRALIAYLLVDQSYAAAALKFEREPNLTLSAKLAYFAGVITPIAPLWYLFSYIGAVAGSAIPPEYALDFAVPITFIAMTAPMLRSLPHLIAAITSVVFALAFAWVPYSLGLMIAAAVAMGAGALTEIVLERRGRVIHE</sequence>
<organism evidence="9 10">
    <name type="scientific">Pontivivens insulae</name>
    <dbReference type="NCBI Taxonomy" id="1639689"/>
    <lineage>
        <taxon>Bacteria</taxon>
        <taxon>Pseudomonadati</taxon>
        <taxon>Pseudomonadota</taxon>
        <taxon>Alphaproteobacteria</taxon>
        <taxon>Rhodobacterales</taxon>
        <taxon>Paracoccaceae</taxon>
        <taxon>Pontivivens</taxon>
    </lineage>
</organism>
<feature type="transmembrane region" description="Helical" evidence="8">
    <location>
        <begin position="47"/>
        <end position="66"/>
    </location>
</feature>
<evidence type="ECO:0000256" key="5">
    <source>
        <dbReference type="ARBA" id="ARBA00022692"/>
    </source>
</evidence>
<dbReference type="GO" id="GO:0005886">
    <property type="term" value="C:plasma membrane"/>
    <property type="evidence" value="ECO:0007669"/>
    <property type="project" value="UniProtKB-SubCell"/>
</dbReference>
<proteinExistence type="inferred from homology"/>
<keyword evidence="7 8" id="KW-0472">Membrane</keyword>
<protein>
    <submittedName>
        <fullName evidence="9">Inner membrane protein YgaZ</fullName>
    </submittedName>
</protein>
<keyword evidence="4" id="KW-1003">Cell membrane</keyword>
<name>A0A2R8A9I1_9RHOB</name>
<evidence type="ECO:0000256" key="2">
    <source>
        <dbReference type="ARBA" id="ARBA00010735"/>
    </source>
</evidence>
<dbReference type="RefSeq" id="WP_108781545.1">
    <property type="nucleotide sequence ID" value="NZ_OMKW01000002.1"/>
</dbReference>
<keyword evidence="6 8" id="KW-1133">Transmembrane helix</keyword>
<evidence type="ECO:0000313" key="9">
    <source>
        <dbReference type="EMBL" id="SPF28785.1"/>
    </source>
</evidence>
<dbReference type="Proteomes" id="UP000244932">
    <property type="component" value="Unassembled WGS sequence"/>
</dbReference>